<organism evidence="1">
    <name type="scientific">Myoviridae sp. ct8Uw4</name>
    <dbReference type="NCBI Taxonomy" id="2825040"/>
    <lineage>
        <taxon>Viruses</taxon>
        <taxon>Duplodnaviria</taxon>
        <taxon>Heunggongvirae</taxon>
        <taxon>Uroviricota</taxon>
        <taxon>Caudoviricetes</taxon>
    </lineage>
</organism>
<accession>A0A8S5P145</accession>
<proteinExistence type="predicted"/>
<evidence type="ECO:0000313" key="1">
    <source>
        <dbReference type="EMBL" id="DAE00698.1"/>
    </source>
</evidence>
<sequence length="103" mass="11246">MSLQNLKVSEGVEVWLLKSACRDLLAATEKPLLDEFGETEGVGYFSASECYGTLDVSFMTAPEFSRFAILVLGAADQSEWLKPHKADLKAALEADPRFMAEAA</sequence>
<protein>
    <submittedName>
        <fullName evidence="1">Uncharacterized protein</fullName>
    </submittedName>
</protein>
<reference evidence="1" key="1">
    <citation type="journal article" date="2021" name="Proc. Natl. Acad. Sci. U.S.A.">
        <title>A Catalog of Tens of Thousands of Viruses from Human Metagenomes Reveals Hidden Associations with Chronic Diseases.</title>
        <authorList>
            <person name="Tisza M.J."/>
            <person name="Buck C.B."/>
        </authorList>
    </citation>
    <scope>NUCLEOTIDE SEQUENCE</scope>
    <source>
        <strain evidence="1">Ct8Uw4</strain>
    </source>
</reference>
<name>A0A8S5P145_9CAUD</name>
<dbReference type="EMBL" id="BK015307">
    <property type="protein sequence ID" value="DAE00698.1"/>
    <property type="molecule type" value="Genomic_DNA"/>
</dbReference>